<name>A0A379CLK2_PLESH</name>
<dbReference type="EC" id="1.13.11.93" evidence="6"/>
<reference evidence="8" key="1">
    <citation type="submission" date="2021-03" db="EMBL/GenBank/DDBJ databases">
        <title>Plesiomonas shigelloides zfcc0051, isolated from zebrafish feces.</title>
        <authorList>
            <person name="Vanderhoek Z."/>
            <person name="Gaulke C."/>
        </authorList>
    </citation>
    <scope>NUCLEOTIDE SEQUENCE</scope>
    <source>
        <strain evidence="8">Zfcc0051</strain>
    </source>
</reference>
<keyword evidence="4" id="KW-0408">Iron</keyword>
<proteinExistence type="inferred from homology"/>
<evidence type="ECO:0000256" key="2">
    <source>
        <dbReference type="ARBA" id="ARBA00022964"/>
    </source>
</evidence>
<dbReference type="EMBL" id="JAFNAA010000003">
    <property type="protein sequence ID" value="MBO1107241.1"/>
    <property type="molecule type" value="Genomic_DNA"/>
</dbReference>
<evidence type="ECO:0000256" key="5">
    <source>
        <dbReference type="ARBA" id="ARBA00035013"/>
    </source>
</evidence>
<accession>A0A379CLK2</accession>
<dbReference type="PANTHER" id="PTHR31136:SF5">
    <property type="entry name" value="2-OXOADIPATE DIOXYGENASE_DECARBOXYLASE, CHLOROPLASTIC"/>
    <property type="match status" value="1"/>
</dbReference>
<evidence type="ECO:0000256" key="1">
    <source>
        <dbReference type="ARBA" id="ARBA00001954"/>
    </source>
</evidence>
<dbReference type="Pfam" id="PF07063">
    <property type="entry name" value="HGLS"/>
    <property type="match status" value="2"/>
</dbReference>
<evidence type="ECO:0000313" key="8">
    <source>
        <dbReference type="EMBL" id="MBO1107241.1"/>
    </source>
</evidence>
<dbReference type="GO" id="GO:0051213">
    <property type="term" value="F:dioxygenase activity"/>
    <property type="evidence" value="ECO:0007669"/>
    <property type="project" value="UniProtKB-KW"/>
</dbReference>
<evidence type="ECO:0000256" key="6">
    <source>
        <dbReference type="ARBA" id="ARBA00035023"/>
    </source>
</evidence>
<evidence type="ECO:0000313" key="9">
    <source>
        <dbReference type="Proteomes" id="UP000664658"/>
    </source>
</evidence>
<dbReference type="AlphaFoldDB" id="A0A379CLK2"/>
<dbReference type="CDD" id="cd16350">
    <property type="entry name" value="VOC_like"/>
    <property type="match status" value="1"/>
</dbReference>
<dbReference type="PANTHER" id="PTHR31136">
    <property type="entry name" value="DUF1338 DOMAIN-CONTAINING PROTEIN"/>
    <property type="match status" value="1"/>
</dbReference>
<evidence type="ECO:0000256" key="3">
    <source>
        <dbReference type="ARBA" id="ARBA00023002"/>
    </source>
</evidence>
<dbReference type="InterPro" id="IPR009770">
    <property type="entry name" value="HGLS"/>
</dbReference>
<dbReference type="Proteomes" id="UP000664658">
    <property type="component" value="Unassembled WGS sequence"/>
</dbReference>
<sequence>MGNFILDNPSTAGSDLDGLLQRWWQDYIAITPVVSEVNRLLGEDAALINDHLALRTFNLPATGLSRLLPLLDALGYSVEGHYQFVERKLTAVHLEHLDPRQPKIFISQLEVDQLSPLAQQLIAALVAQLPENMFDSPLGLAAGRLWQLSLADYQLLLAESEYAAWLAAFGFRANHFTLSVNDLQDFHTLPQFNALLEQHAIALNQQGGVIKGSPAQKLEQSATLADPVLVHFSDQPCAIPGCFYEFALRYPQEDGTLFQGFVESSATSIFSSTDTRQH</sequence>
<comment type="similarity">
    <text evidence="5">Belongs to the 2-oxoadipate dioxygenase/decarboxylase family.</text>
</comment>
<comment type="cofactor">
    <cofactor evidence="1">
        <name>Fe(2+)</name>
        <dbReference type="ChEBI" id="CHEBI:29033"/>
    </cofactor>
</comment>
<gene>
    <name evidence="8" type="ORF">J2R62_03240</name>
</gene>
<dbReference type="RefSeq" id="WP_084977980.1">
    <property type="nucleotide sequence ID" value="NZ_CP050969.1"/>
</dbReference>
<comment type="caution">
    <text evidence="8">The sequence shown here is derived from an EMBL/GenBank/DDBJ whole genome shotgun (WGS) entry which is preliminary data.</text>
</comment>
<evidence type="ECO:0000256" key="4">
    <source>
        <dbReference type="ARBA" id="ARBA00023004"/>
    </source>
</evidence>
<dbReference type="SMART" id="SM01150">
    <property type="entry name" value="DUF1338"/>
    <property type="match status" value="1"/>
</dbReference>
<dbReference type="Gene3D" id="3.10.180.50">
    <property type="match status" value="1"/>
</dbReference>
<keyword evidence="2" id="KW-0223">Dioxygenase</keyword>
<keyword evidence="3" id="KW-0560">Oxidoreductase</keyword>
<organism evidence="8 9">
    <name type="scientific">Plesiomonas shigelloides</name>
    <name type="common">Aeromonas shigelloides</name>
    <dbReference type="NCBI Taxonomy" id="703"/>
    <lineage>
        <taxon>Bacteria</taxon>
        <taxon>Pseudomonadati</taxon>
        <taxon>Pseudomonadota</taxon>
        <taxon>Gammaproteobacteria</taxon>
        <taxon>Enterobacterales</taxon>
        <taxon>Enterobacteriaceae</taxon>
        <taxon>Plesiomonas</taxon>
    </lineage>
</organism>
<evidence type="ECO:0000256" key="7">
    <source>
        <dbReference type="ARBA" id="ARBA00035045"/>
    </source>
</evidence>
<protein>
    <recommendedName>
        <fullName evidence="6">2-oxoadipate dioxygenase/decarboxylase</fullName>
        <ecNumber evidence="6">1.13.11.93</ecNumber>
    </recommendedName>
    <alternativeName>
        <fullName evidence="7">2-hydroxyglutarate synthase</fullName>
    </alternativeName>
</protein>